<protein>
    <submittedName>
        <fullName evidence="2">Uncharacterized protein LOC111490193</fullName>
    </submittedName>
</protein>
<evidence type="ECO:0000313" key="1">
    <source>
        <dbReference type="Proteomes" id="UP000504608"/>
    </source>
</evidence>
<name>A0A6J1K5A7_CUCMA</name>
<gene>
    <name evidence="2" type="primary">LOC111490193</name>
</gene>
<evidence type="ECO:0000313" key="2">
    <source>
        <dbReference type="RefSeq" id="XP_022994483.1"/>
    </source>
</evidence>
<keyword evidence="1" id="KW-1185">Reference proteome</keyword>
<accession>A0A6J1K5A7</accession>
<dbReference type="KEGG" id="cmax:111490193"/>
<reference evidence="2" key="1">
    <citation type="submission" date="2025-08" db="UniProtKB">
        <authorList>
            <consortium name="RefSeq"/>
        </authorList>
    </citation>
    <scope>IDENTIFICATION</scope>
    <source>
        <tissue evidence="2">Young leaves</tissue>
    </source>
</reference>
<dbReference type="RefSeq" id="XP_022994483.1">
    <property type="nucleotide sequence ID" value="XM_023138715.1"/>
</dbReference>
<dbReference type="GeneID" id="111490193"/>
<proteinExistence type="predicted"/>
<organism evidence="1 2">
    <name type="scientific">Cucurbita maxima</name>
    <name type="common">Pumpkin</name>
    <name type="synonym">Winter squash</name>
    <dbReference type="NCBI Taxonomy" id="3661"/>
    <lineage>
        <taxon>Eukaryota</taxon>
        <taxon>Viridiplantae</taxon>
        <taxon>Streptophyta</taxon>
        <taxon>Embryophyta</taxon>
        <taxon>Tracheophyta</taxon>
        <taxon>Spermatophyta</taxon>
        <taxon>Magnoliopsida</taxon>
        <taxon>eudicotyledons</taxon>
        <taxon>Gunneridae</taxon>
        <taxon>Pentapetalae</taxon>
        <taxon>rosids</taxon>
        <taxon>fabids</taxon>
        <taxon>Cucurbitales</taxon>
        <taxon>Cucurbitaceae</taxon>
        <taxon>Cucurbiteae</taxon>
        <taxon>Cucurbita</taxon>
    </lineage>
</organism>
<sequence length="165" mass="18796">MNPKSPKIQQFTWLISSKLQSSPAPLPEVQLKPVLQLPPPHLLSKSVLPPLPSKEKRSIWPRVGGILPLFETERLPGRLQLRHDHDTIRQIKMVAETKGDYLKHLIKEVGNAEFTEDDAVTSVTWYHCTFLSSSLLSPTHHMYIVVRSGNKIPHWLGKKSIMDIE</sequence>
<dbReference type="Proteomes" id="UP000504608">
    <property type="component" value="Unplaced"/>
</dbReference>
<dbReference type="AlphaFoldDB" id="A0A6J1K5A7"/>